<dbReference type="RefSeq" id="WP_252595437.1">
    <property type="nucleotide sequence ID" value="NZ_CP099489.1"/>
</dbReference>
<evidence type="ECO:0000259" key="7">
    <source>
        <dbReference type="PROSITE" id="PS50929"/>
    </source>
</evidence>
<evidence type="ECO:0000256" key="4">
    <source>
        <dbReference type="ARBA" id="ARBA00023136"/>
    </source>
</evidence>
<dbReference type="SUPFAM" id="SSF90123">
    <property type="entry name" value="ABC transporter transmembrane region"/>
    <property type="match status" value="1"/>
</dbReference>
<feature type="transmembrane region" description="Helical" evidence="5">
    <location>
        <begin position="183"/>
        <end position="203"/>
    </location>
</feature>
<dbReference type="Gene3D" id="1.20.1560.10">
    <property type="entry name" value="ABC transporter type 1, transmembrane domain"/>
    <property type="match status" value="1"/>
</dbReference>
<reference evidence="8" key="1">
    <citation type="submission" date="2022-06" db="EMBL/GenBank/DDBJ databases">
        <title>Ornithinimicrobium HY1793.</title>
        <authorList>
            <person name="Huang Y."/>
        </authorList>
    </citation>
    <scope>NUCLEOTIDE SEQUENCE</scope>
    <source>
        <strain evidence="8">HY1793</strain>
    </source>
</reference>
<evidence type="ECO:0000313" key="9">
    <source>
        <dbReference type="Proteomes" id="UP001056455"/>
    </source>
</evidence>
<keyword evidence="9" id="KW-1185">Reference proteome</keyword>
<evidence type="ECO:0000256" key="2">
    <source>
        <dbReference type="ARBA" id="ARBA00022692"/>
    </source>
</evidence>
<organism evidence="8 9">
    <name type="scientific">Ornithinimicrobium faecis</name>
    <dbReference type="NCBI Taxonomy" id="2934158"/>
    <lineage>
        <taxon>Bacteria</taxon>
        <taxon>Bacillati</taxon>
        <taxon>Actinomycetota</taxon>
        <taxon>Actinomycetes</taxon>
        <taxon>Micrococcales</taxon>
        <taxon>Ornithinimicrobiaceae</taxon>
        <taxon>Ornithinimicrobium</taxon>
    </lineage>
</organism>
<proteinExistence type="predicted"/>
<comment type="subcellular location">
    <subcellularLocation>
        <location evidence="1">Cell membrane</location>
        <topology evidence="1">Multi-pass membrane protein</topology>
    </subcellularLocation>
</comment>
<dbReference type="InterPro" id="IPR003439">
    <property type="entry name" value="ABC_transporter-like_ATP-bd"/>
</dbReference>
<accession>A0ABY4YYS7</accession>
<dbReference type="PANTHER" id="PTHR43394">
    <property type="entry name" value="ATP-DEPENDENT PERMEASE MDL1, MITOCHONDRIAL"/>
    <property type="match status" value="1"/>
</dbReference>
<dbReference type="InterPro" id="IPR017871">
    <property type="entry name" value="ABC_transporter-like_CS"/>
</dbReference>
<dbReference type="InterPro" id="IPR027417">
    <property type="entry name" value="P-loop_NTPase"/>
</dbReference>
<dbReference type="Gene3D" id="3.40.50.300">
    <property type="entry name" value="P-loop containing nucleotide triphosphate hydrolases"/>
    <property type="match status" value="1"/>
</dbReference>
<dbReference type="InterPro" id="IPR011527">
    <property type="entry name" value="ABC1_TM_dom"/>
</dbReference>
<dbReference type="InterPro" id="IPR036640">
    <property type="entry name" value="ABC1_TM_sf"/>
</dbReference>
<dbReference type="PROSITE" id="PS00211">
    <property type="entry name" value="ABC_TRANSPORTER_1"/>
    <property type="match status" value="1"/>
</dbReference>
<dbReference type="PROSITE" id="PS50929">
    <property type="entry name" value="ABC_TM1F"/>
    <property type="match status" value="1"/>
</dbReference>
<name>A0ABY4YYS7_9MICO</name>
<evidence type="ECO:0000256" key="3">
    <source>
        <dbReference type="ARBA" id="ARBA00022989"/>
    </source>
</evidence>
<feature type="domain" description="ABC transmembrane type-1" evidence="7">
    <location>
        <begin position="45"/>
        <end position="320"/>
    </location>
</feature>
<dbReference type="InterPro" id="IPR039421">
    <property type="entry name" value="Type_1_exporter"/>
</dbReference>
<evidence type="ECO:0000313" key="8">
    <source>
        <dbReference type="EMBL" id="USQ81901.1"/>
    </source>
</evidence>
<feature type="transmembrane region" description="Helical" evidence="5">
    <location>
        <begin position="156"/>
        <end position="177"/>
    </location>
</feature>
<feature type="domain" description="ABC transporter" evidence="6">
    <location>
        <begin position="337"/>
        <end position="575"/>
    </location>
</feature>
<dbReference type="Pfam" id="PF00005">
    <property type="entry name" value="ABC_tran"/>
    <property type="match status" value="1"/>
</dbReference>
<sequence>MRLPVWFEAPATPPAIRSVRVDADTTARGLTIRTILASPRHVVPASILTSLHQAGEALVPFIVGRAVDEAVAAADGPALLRWILLLGLTFLGLSMSFRFGSRIGWLGMHSVQHDLRMMVTDRLISPHGTSGRRRSVGADLSVSTADTTILSRSIGLGVYGPSRITAITVCAVILLTVSWPLGVGVLVGSLVVLLLGDLLGGVLRSRVAAQQAAVADAAGSAADLMQGLRIIKGLGAQTVTSGRYRLLSQQSRERAVLTAGAQQRSMAGLSVLGGLFVVGVGGAAGWMALDDQISVGQLITVVMISQFVMEPIAALAQMISFYWNPGVAAAGRVLDVLRTEHAVRDTPAAGPVPDGGAPWGLRLTAPWLPGGVLRVEPGESVVITPDPTVATGLVPLLERTREPGPDEIVELLDGRGSPVLVTDLTVDALRETVLVAPHEPHLFAGSLLGNVLLQEVGEADLEAAVTQTRPALTAASCDDVVATLPDGLASPVGEAGSRLSGGQRQRVGLARVLHAAPQVLVLLDPTTGVDSVTEQRVAAAVTQLRRGRTTVVVTASPAWISHADRVVSPTAGGQR</sequence>
<dbReference type="PROSITE" id="PS50893">
    <property type="entry name" value="ABC_TRANSPORTER_2"/>
    <property type="match status" value="1"/>
</dbReference>
<evidence type="ECO:0000259" key="6">
    <source>
        <dbReference type="PROSITE" id="PS50893"/>
    </source>
</evidence>
<keyword evidence="3 5" id="KW-1133">Transmembrane helix</keyword>
<dbReference type="GO" id="GO:0005524">
    <property type="term" value="F:ATP binding"/>
    <property type="evidence" value="ECO:0007669"/>
    <property type="project" value="UniProtKB-KW"/>
</dbReference>
<dbReference type="Proteomes" id="UP001056455">
    <property type="component" value="Chromosome"/>
</dbReference>
<evidence type="ECO:0000256" key="1">
    <source>
        <dbReference type="ARBA" id="ARBA00004651"/>
    </source>
</evidence>
<dbReference type="PANTHER" id="PTHR43394:SF1">
    <property type="entry name" value="ATP-BINDING CASSETTE SUB-FAMILY B MEMBER 10, MITOCHONDRIAL"/>
    <property type="match status" value="1"/>
</dbReference>
<dbReference type="SUPFAM" id="SSF52540">
    <property type="entry name" value="P-loop containing nucleoside triphosphate hydrolases"/>
    <property type="match status" value="1"/>
</dbReference>
<keyword evidence="2 5" id="KW-0812">Transmembrane</keyword>
<protein>
    <submittedName>
        <fullName evidence="8">ABC transporter ATP-binding protein/permease</fullName>
    </submittedName>
</protein>
<gene>
    <name evidence="8" type="ORF">NF556_09760</name>
</gene>
<keyword evidence="4 5" id="KW-0472">Membrane</keyword>
<dbReference type="EMBL" id="CP099489">
    <property type="protein sequence ID" value="USQ81901.1"/>
    <property type="molecule type" value="Genomic_DNA"/>
</dbReference>
<dbReference type="Pfam" id="PF00664">
    <property type="entry name" value="ABC_membrane"/>
    <property type="match status" value="1"/>
</dbReference>
<keyword evidence="8" id="KW-0547">Nucleotide-binding</keyword>
<feature type="transmembrane region" description="Helical" evidence="5">
    <location>
        <begin position="267"/>
        <end position="289"/>
    </location>
</feature>
<evidence type="ECO:0000256" key="5">
    <source>
        <dbReference type="SAM" id="Phobius"/>
    </source>
</evidence>
<keyword evidence="8" id="KW-0067">ATP-binding</keyword>
<feature type="transmembrane region" description="Helical" evidence="5">
    <location>
        <begin position="79"/>
        <end position="99"/>
    </location>
</feature>